<dbReference type="Proteomes" id="UP000270411">
    <property type="component" value="Chromosome 2"/>
</dbReference>
<evidence type="ECO:0000256" key="5">
    <source>
        <dbReference type="ARBA" id="ARBA00022989"/>
    </source>
</evidence>
<evidence type="ECO:0000256" key="6">
    <source>
        <dbReference type="ARBA" id="ARBA00023136"/>
    </source>
</evidence>
<feature type="transmembrane region" description="Helical" evidence="7">
    <location>
        <begin position="66"/>
        <end position="86"/>
    </location>
</feature>
<evidence type="ECO:0000313" key="10">
    <source>
        <dbReference type="EMBL" id="AZG16750.1"/>
    </source>
</evidence>
<accession>A0A3G8H9F8</accession>
<keyword evidence="6 7" id="KW-0472">Membrane</keyword>
<dbReference type="RefSeq" id="WP_124686481.1">
    <property type="nucleotide sequence ID" value="NZ_CP033970.1"/>
</dbReference>
<evidence type="ECO:0000256" key="4">
    <source>
        <dbReference type="ARBA" id="ARBA00022692"/>
    </source>
</evidence>
<evidence type="ECO:0000256" key="1">
    <source>
        <dbReference type="ARBA" id="ARBA00004651"/>
    </source>
</evidence>
<comment type="similarity">
    <text evidence="2 7">Belongs to the MgtC/SapB family.</text>
</comment>
<feature type="transmembrane region" description="Helical" evidence="7">
    <location>
        <begin position="98"/>
        <end position="128"/>
    </location>
</feature>
<keyword evidence="5 7" id="KW-1133">Transmembrane helix</keyword>
<proteinExistence type="inferred from homology"/>
<dbReference type="PANTHER" id="PTHR33778">
    <property type="entry name" value="PROTEIN MGTC"/>
    <property type="match status" value="1"/>
</dbReference>
<feature type="compositionally biased region" description="Basic and acidic residues" evidence="8">
    <location>
        <begin position="150"/>
        <end position="179"/>
    </location>
</feature>
<evidence type="ECO:0000256" key="8">
    <source>
        <dbReference type="SAM" id="MobiDB-lite"/>
    </source>
</evidence>
<feature type="transmembrane region" description="Helical" evidence="7">
    <location>
        <begin position="33"/>
        <end position="54"/>
    </location>
</feature>
<dbReference type="PRINTS" id="PR01837">
    <property type="entry name" value="MGTCSAPBPROT"/>
</dbReference>
<dbReference type="OrthoDB" id="9811198at2"/>
<feature type="domain" description="MgtC/SapB/SrpB/YhiD N-terminal" evidence="9">
    <location>
        <begin position="14"/>
        <end position="136"/>
    </location>
</feature>
<organism evidence="10 11">
    <name type="scientific">Cupriavidus pauculus</name>
    <dbReference type="NCBI Taxonomy" id="82633"/>
    <lineage>
        <taxon>Bacteria</taxon>
        <taxon>Pseudomonadati</taxon>
        <taxon>Pseudomonadota</taxon>
        <taxon>Betaproteobacteria</taxon>
        <taxon>Burkholderiales</taxon>
        <taxon>Burkholderiaceae</taxon>
        <taxon>Cupriavidus</taxon>
    </lineage>
</organism>
<dbReference type="InterPro" id="IPR003416">
    <property type="entry name" value="MgtC/SapB/SrpB/YhiD_fam"/>
</dbReference>
<keyword evidence="7" id="KW-0997">Cell inner membrane</keyword>
<dbReference type="InterPro" id="IPR049177">
    <property type="entry name" value="MgtC_SapB_SrpB_YhiD_N"/>
</dbReference>
<evidence type="ECO:0000256" key="3">
    <source>
        <dbReference type="ARBA" id="ARBA00022475"/>
    </source>
</evidence>
<evidence type="ECO:0000313" key="11">
    <source>
        <dbReference type="Proteomes" id="UP000270411"/>
    </source>
</evidence>
<dbReference type="EMBL" id="CP033970">
    <property type="protein sequence ID" value="AZG16750.1"/>
    <property type="molecule type" value="Genomic_DNA"/>
</dbReference>
<dbReference type="Pfam" id="PF02308">
    <property type="entry name" value="MgtC"/>
    <property type="match status" value="1"/>
</dbReference>
<sequence length="179" mass="18570">MDQFSLELFWRLLGGLAAGAIIGLDRNLHGKAAGMRTLGLVSLGAAAAVCVVTLNGHPPDAMSRVLQGLLTGVGFLGVGVIARHGVHDRPQGLTTAAGIWMAAILGAAAGAGYYAIVVISLGLGLVLLRLGGHLENRLHARFDGTLSKPLPKDHDDAAPGHKEKTRPDDKAGDQDPPQR</sequence>
<keyword evidence="4 7" id="KW-0812">Transmembrane</keyword>
<evidence type="ECO:0000256" key="2">
    <source>
        <dbReference type="ARBA" id="ARBA00009298"/>
    </source>
</evidence>
<protein>
    <recommendedName>
        <fullName evidence="7">Protein MgtC</fullName>
    </recommendedName>
</protein>
<dbReference type="AlphaFoldDB" id="A0A3G8H9F8"/>
<gene>
    <name evidence="10" type="ORF">EHF44_25610</name>
</gene>
<name>A0A3G8H9F8_9BURK</name>
<evidence type="ECO:0000256" key="7">
    <source>
        <dbReference type="RuleBase" id="RU365041"/>
    </source>
</evidence>
<feature type="region of interest" description="Disordered" evidence="8">
    <location>
        <begin position="144"/>
        <end position="179"/>
    </location>
</feature>
<dbReference type="PANTHER" id="PTHR33778:SF1">
    <property type="entry name" value="MAGNESIUM TRANSPORTER YHID-RELATED"/>
    <property type="match status" value="1"/>
</dbReference>
<dbReference type="KEGG" id="cpau:EHF44_25610"/>
<comment type="subcellular location">
    <subcellularLocation>
        <location evidence="7">Cell inner membrane</location>
        <topology evidence="7">Multi-pass membrane protein</topology>
    </subcellularLocation>
    <subcellularLocation>
        <location evidence="1">Cell membrane</location>
        <topology evidence="1">Multi-pass membrane protein</topology>
    </subcellularLocation>
</comment>
<evidence type="ECO:0000259" key="9">
    <source>
        <dbReference type="Pfam" id="PF02308"/>
    </source>
</evidence>
<dbReference type="GO" id="GO:0005886">
    <property type="term" value="C:plasma membrane"/>
    <property type="evidence" value="ECO:0007669"/>
    <property type="project" value="UniProtKB-SubCell"/>
</dbReference>
<keyword evidence="3" id="KW-1003">Cell membrane</keyword>
<reference evidence="11" key="1">
    <citation type="submission" date="2018-11" db="EMBL/GenBank/DDBJ databases">
        <title>FDA dAtabase for Regulatory Grade micrObial Sequences (FDA-ARGOS): Supporting development and validation of Infectious Disease Dx tests.</title>
        <authorList>
            <person name="Goldberg B."/>
            <person name="Campos J."/>
            <person name="Tallon L."/>
            <person name="Sadzewicz L."/>
            <person name="Zhao X."/>
            <person name="Vavikolanu K."/>
            <person name="Mehta A."/>
            <person name="Aluvathingal J."/>
            <person name="Nadendla S."/>
            <person name="Geyer C."/>
            <person name="Nandy P."/>
            <person name="Yan Y."/>
            <person name="Sichtig H."/>
        </authorList>
    </citation>
    <scope>NUCLEOTIDE SEQUENCE [LARGE SCALE GENOMIC DNA]</scope>
    <source>
        <strain evidence="11">FDAARGOS_614</strain>
    </source>
</reference>